<name>A0A1B6ED71_9HEMI</name>
<dbReference type="GO" id="GO:0030203">
    <property type="term" value="P:glycosaminoglycan metabolic process"/>
    <property type="evidence" value="ECO:0007669"/>
    <property type="project" value="TreeGrafter"/>
</dbReference>
<evidence type="ECO:0000256" key="1">
    <source>
        <dbReference type="ARBA" id="ARBA00001231"/>
    </source>
</evidence>
<dbReference type="PIRSF" id="PIRSF001093">
    <property type="entry name" value="B-hxosamndse_ab_euk"/>
    <property type="match status" value="1"/>
</dbReference>
<dbReference type="GO" id="GO:0016231">
    <property type="term" value="F:beta-N-acetylglucosaminidase activity"/>
    <property type="evidence" value="ECO:0007669"/>
    <property type="project" value="TreeGrafter"/>
</dbReference>
<dbReference type="InterPro" id="IPR029019">
    <property type="entry name" value="HEX_eukaryotic_N"/>
</dbReference>
<proteinExistence type="inferred from homology"/>
<evidence type="ECO:0000259" key="11">
    <source>
        <dbReference type="Pfam" id="PF14845"/>
    </source>
</evidence>
<reference evidence="12" key="1">
    <citation type="submission" date="2015-12" db="EMBL/GenBank/DDBJ databases">
        <title>De novo transcriptome assembly of four potential Pierce s Disease insect vectors from Arizona vineyards.</title>
        <authorList>
            <person name="Tassone E.E."/>
        </authorList>
    </citation>
    <scope>NUCLEOTIDE SEQUENCE</scope>
</reference>
<dbReference type="Gene3D" id="3.20.20.80">
    <property type="entry name" value="Glycosidases"/>
    <property type="match status" value="1"/>
</dbReference>
<accession>A0A1B6ED71</accession>
<feature type="domain" description="Glycoside hydrolase family 20 catalytic" evidence="10">
    <location>
        <begin position="213"/>
        <end position="550"/>
    </location>
</feature>
<dbReference type="PANTHER" id="PTHR22600:SF42">
    <property type="entry name" value="BETA-N-ACETYLHEXOSAMINIDASE"/>
    <property type="match status" value="1"/>
</dbReference>
<dbReference type="GO" id="GO:0005886">
    <property type="term" value="C:plasma membrane"/>
    <property type="evidence" value="ECO:0007669"/>
    <property type="project" value="TreeGrafter"/>
</dbReference>
<evidence type="ECO:0000259" key="10">
    <source>
        <dbReference type="Pfam" id="PF00728"/>
    </source>
</evidence>
<dbReference type="SUPFAM" id="SSF55545">
    <property type="entry name" value="beta-N-acetylhexosaminidase-like domain"/>
    <property type="match status" value="1"/>
</dbReference>
<evidence type="ECO:0000256" key="3">
    <source>
        <dbReference type="ARBA" id="ARBA00022729"/>
    </source>
</evidence>
<organism evidence="12">
    <name type="scientific">Clastoptera arizonana</name>
    <name type="common">Arizona spittle bug</name>
    <dbReference type="NCBI Taxonomy" id="38151"/>
    <lineage>
        <taxon>Eukaryota</taxon>
        <taxon>Metazoa</taxon>
        <taxon>Ecdysozoa</taxon>
        <taxon>Arthropoda</taxon>
        <taxon>Hexapoda</taxon>
        <taxon>Insecta</taxon>
        <taxon>Pterygota</taxon>
        <taxon>Neoptera</taxon>
        <taxon>Paraneoptera</taxon>
        <taxon>Hemiptera</taxon>
        <taxon>Auchenorrhyncha</taxon>
        <taxon>Cercopoidea</taxon>
        <taxon>Clastopteridae</taxon>
        <taxon>Clastoptera</taxon>
    </lineage>
</organism>
<evidence type="ECO:0000256" key="5">
    <source>
        <dbReference type="ARBA" id="ARBA00023180"/>
    </source>
</evidence>
<protein>
    <recommendedName>
        <fullName evidence="7">Beta-hexosaminidase</fullName>
        <ecNumber evidence="7">3.2.1.52</ecNumber>
    </recommendedName>
</protein>
<dbReference type="EMBL" id="GEDC01001410">
    <property type="protein sequence ID" value="JAS35888.1"/>
    <property type="molecule type" value="Transcribed_RNA"/>
</dbReference>
<dbReference type="EC" id="3.2.1.52" evidence="7"/>
<evidence type="ECO:0000256" key="6">
    <source>
        <dbReference type="ARBA" id="ARBA00023295"/>
    </source>
</evidence>
<sequence>MDMYLLLLLLFVNLRIGEGRLSWSWKWTCINRQCIQSKDFSSTSGGRFLDSLDVCRLTCNKFGSLWPKPTGLTFIGNQVFDFNPKIIRFDVSKVSGDEGSNDYIKIATQLFLSNLYKLCGNKCSNTSEKEVLFIRINTTSSNLVLNWNTDESYNLEVVTTDDQVTVQLNAVSVYGARHGLQTLTQLITKYTDKKGKNVLVMAANVTVNDKPAYSHRGLLIDTARNFLPVKTIKRTMEAMAMSKLNVLHWHMTDSQSFPLVSTRVPQLSRFGAYSSREIYFPADISQLIEYGRLRGIRVILEIDAPAHSGNGWQWGQAAGLGDLAVCVNQQPWREFCIQPPCGQLNPANNNIYRVLGNLYKDIIDLMPPEEMFHMGGDEVYFPCWNSSKDITDWMTYRRMGRENKDFIKIWGEYQQIVLKLWDELVSHSNTPIILWSSHLTLPSVIEEYLQKDRYVIETWVEKSDPLPTDLLNLGYRVIIATKDAWYLDHGFWGRTTYHDWKVVYDNRLPSAKKGVLGGEVAMWGELVDEHSLDNKVWPRASAVAERLWSNPITRSTATEYRLIQHRKSLIQKGIDAQAIMPEWCSKHEGECA</sequence>
<keyword evidence="6 7" id="KW-0326">Glycosidase</keyword>
<evidence type="ECO:0000256" key="7">
    <source>
        <dbReference type="PIRNR" id="PIRNR001093"/>
    </source>
</evidence>
<dbReference type="FunFam" id="3.20.20.80:FF:000063">
    <property type="entry name" value="Beta-hexosaminidase"/>
    <property type="match status" value="1"/>
</dbReference>
<keyword evidence="3 9" id="KW-0732">Signal</keyword>
<keyword evidence="4 7" id="KW-0378">Hydrolase</keyword>
<keyword evidence="5" id="KW-0325">Glycoprotein</keyword>
<evidence type="ECO:0000313" key="12">
    <source>
        <dbReference type="EMBL" id="JAS35888.1"/>
    </source>
</evidence>
<dbReference type="GO" id="GO:0005975">
    <property type="term" value="P:carbohydrate metabolic process"/>
    <property type="evidence" value="ECO:0007669"/>
    <property type="project" value="InterPro"/>
</dbReference>
<evidence type="ECO:0000256" key="9">
    <source>
        <dbReference type="SAM" id="SignalP"/>
    </source>
</evidence>
<comment type="catalytic activity">
    <reaction evidence="1 7">
        <text>Hydrolysis of terminal non-reducing N-acetyl-D-hexosamine residues in N-acetyl-beta-D-hexosaminides.</text>
        <dbReference type="EC" id="3.2.1.52"/>
    </reaction>
</comment>
<evidence type="ECO:0000256" key="2">
    <source>
        <dbReference type="ARBA" id="ARBA00006285"/>
    </source>
</evidence>
<dbReference type="InterPro" id="IPR015883">
    <property type="entry name" value="Glyco_hydro_20_cat"/>
</dbReference>
<dbReference type="PRINTS" id="PR00738">
    <property type="entry name" value="GLHYDRLASE20"/>
</dbReference>
<feature type="signal peptide" evidence="9">
    <location>
        <begin position="1"/>
        <end position="19"/>
    </location>
</feature>
<feature type="chain" id="PRO_5008581992" description="Beta-hexosaminidase" evidence="9">
    <location>
        <begin position="20"/>
        <end position="592"/>
    </location>
</feature>
<dbReference type="Pfam" id="PF00728">
    <property type="entry name" value="Glyco_hydro_20"/>
    <property type="match status" value="1"/>
</dbReference>
<evidence type="ECO:0000256" key="8">
    <source>
        <dbReference type="PIRSR" id="PIRSR001093-1"/>
    </source>
</evidence>
<dbReference type="InterPro" id="IPR025705">
    <property type="entry name" value="Beta_hexosaminidase_sua/sub"/>
</dbReference>
<feature type="active site" description="Proton donor" evidence="8">
    <location>
        <position position="378"/>
    </location>
</feature>
<comment type="similarity">
    <text evidence="2 7">Belongs to the glycosyl hydrolase 20 family.</text>
</comment>
<dbReference type="SUPFAM" id="SSF51445">
    <property type="entry name" value="(Trans)glycosidases"/>
    <property type="match status" value="1"/>
</dbReference>
<dbReference type="Gene3D" id="3.30.379.10">
    <property type="entry name" value="Chitobiase/beta-hexosaminidase domain 2-like"/>
    <property type="match status" value="1"/>
</dbReference>
<dbReference type="CDD" id="cd06562">
    <property type="entry name" value="GH20_HexA_HexB-like"/>
    <property type="match status" value="1"/>
</dbReference>
<dbReference type="InterPro" id="IPR017853">
    <property type="entry name" value="GH"/>
</dbReference>
<gene>
    <name evidence="12" type="ORF">g.43961</name>
</gene>
<dbReference type="AlphaFoldDB" id="A0A1B6ED71"/>
<dbReference type="Pfam" id="PF14845">
    <property type="entry name" value="Glycohydro_20b2"/>
    <property type="match status" value="1"/>
</dbReference>
<evidence type="ECO:0000256" key="4">
    <source>
        <dbReference type="ARBA" id="ARBA00022801"/>
    </source>
</evidence>
<dbReference type="PANTHER" id="PTHR22600">
    <property type="entry name" value="BETA-HEXOSAMINIDASE"/>
    <property type="match status" value="1"/>
</dbReference>
<feature type="domain" description="Beta-hexosaminidase eukaryotic type N-terminal" evidence="11">
    <location>
        <begin position="65"/>
        <end position="186"/>
    </location>
</feature>
<dbReference type="InterPro" id="IPR029018">
    <property type="entry name" value="Hex-like_dom2"/>
</dbReference>